<dbReference type="AlphaFoldDB" id="A0A8D9DQF7"/>
<dbReference type="Gene3D" id="3.30.160.60">
    <property type="entry name" value="Classic Zinc Finger"/>
    <property type="match status" value="2"/>
</dbReference>
<dbReference type="SUPFAM" id="SSF57667">
    <property type="entry name" value="beta-beta-alpha zinc fingers"/>
    <property type="match status" value="1"/>
</dbReference>
<keyword evidence="4 9" id="KW-0863">Zinc-finger</keyword>
<evidence type="ECO:0000256" key="2">
    <source>
        <dbReference type="ARBA" id="ARBA00022723"/>
    </source>
</evidence>
<organism evidence="12">
    <name type="scientific">Cacopsylla melanoneura</name>
    <dbReference type="NCBI Taxonomy" id="428564"/>
    <lineage>
        <taxon>Eukaryota</taxon>
        <taxon>Metazoa</taxon>
        <taxon>Ecdysozoa</taxon>
        <taxon>Arthropoda</taxon>
        <taxon>Hexapoda</taxon>
        <taxon>Insecta</taxon>
        <taxon>Pterygota</taxon>
        <taxon>Neoptera</taxon>
        <taxon>Paraneoptera</taxon>
        <taxon>Hemiptera</taxon>
        <taxon>Sternorrhyncha</taxon>
        <taxon>Psylloidea</taxon>
        <taxon>Psyllidae</taxon>
        <taxon>Psyllinae</taxon>
        <taxon>Cacopsylla</taxon>
    </lineage>
</organism>
<dbReference type="PANTHER" id="PTHR24388:SF54">
    <property type="entry name" value="PROTEIN ESCARGOT"/>
    <property type="match status" value="1"/>
</dbReference>
<dbReference type="InterPro" id="IPR050527">
    <property type="entry name" value="Snail/Krueppel_Znf"/>
</dbReference>
<feature type="coiled-coil region" evidence="10">
    <location>
        <begin position="191"/>
        <end position="219"/>
    </location>
</feature>
<dbReference type="GO" id="GO:0005634">
    <property type="term" value="C:nucleus"/>
    <property type="evidence" value="ECO:0007669"/>
    <property type="project" value="UniProtKB-SubCell"/>
</dbReference>
<evidence type="ECO:0000256" key="5">
    <source>
        <dbReference type="ARBA" id="ARBA00022833"/>
    </source>
</evidence>
<accession>A0A8D9DQF7</accession>
<dbReference type="SMART" id="SM00355">
    <property type="entry name" value="ZnF_C2H2"/>
    <property type="match status" value="4"/>
</dbReference>
<name>A0A8D9DQF7_9HEMI</name>
<feature type="domain" description="C2H2-type" evidence="11">
    <location>
        <begin position="113"/>
        <end position="140"/>
    </location>
</feature>
<comment type="subcellular location">
    <subcellularLocation>
        <location evidence="1">Nucleus</location>
    </subcellularLocation>
</comment>
<evidence type="ECO:0000256" key="6">
    <source>
        <dbReference type="ARBA" id="ARBA00023125"/>
    </source>
</evidence>
<dbReference type="FunFam" id="3.30.160.60:FF:001309">
    <property type="entry name" value="Uncharacterized protein"/>
    <property type="match status" value="1"/>
</dbReference>
<evidence type="ECO:0000256" key="10">
    <source>
        <dbReference type="SAM" id="Coils"/>
    </source>
</evidence>
<dbReference type="InterPro" id="IPR013087">
    <property type="entry name" value="Znf_C2H2_type"/>
</dbReference>
<dbReference type="InterPro" id="IPR036236">
    <property type="entry name" value="Znf_C2H2_sf"/>
</dbReference>
<evidence type="ECO:0000256" key="7">
    <source>
        <dbReference type="ARBA" id="ARBA00023242"/>
    </source>
</evidence>
<feature type="domain" description="C2H2-type" evidence="11">
    <location>
        <begin position="85"/>
        <end position="112"/>
    </location>
</feature>
<evidence type="ECO:0000256" key="3">
    <source>
        <dbReference type="ARBA" id="ARBA00022737"/>
    </source>
</evidence>
<dbReference type="GO" id="GO:0008270">
    <property type="term" value="F:zinc ion binding"/>
    <property type="evidence" value="ECO:0007669"/>
    <property type="project" value="UniProtKB-KW"/>
</dbReference>
<comment type="similarity">
    <text evidence="8">Belongs to the snail C2H2-type zinc-finger protein family.</text>
</comment>
<keyword evidence="7" id="KW-0539">Nucleus</keyword>
<evidence type="ECO:0000256" key="8">
    <source>
        <dbReference type="ARBA" id="ARBA00037948"/>
    </source>
</evidence>
<proteinExistence type="inferred from homology"/>
<keyword evidence="10" id="KW-0175">Coiled coil</keyword>
<evidence type="ECO:0000256" key="9">
    <source>
        <dbReference type="PROSITE-ProRule" id="PRU00042"/>
    </source>
</evidence>
<keyword evidence="2" id="KW-0479">Metal-binding</keyword>
<reference evidence="12" key="1">
    <citation type="submission" date="2021-05" db="EMBL/GenBank/DDBJ databases">
        <authorList>
            <person name="Alioto T."/>
            <person name="Alioto T."/>
            <person name="Gomez Garrido J."/>
        </authorList>
    </citation>
    <scope>NUCLEOTIDE SEQUENCE</scope>
</reference>
<dbReference type="PROSITE" id="PS50157">
    <property type="entry name" value="ZINC_FINGER_C2H2_2"/>
    <property type="match status" value="2"/>
</dbReference>
<evidence type="ECO:0000256" key="1">
    <source>
        <dbReference type="ARBA" id="ARBA00004123"/>
    </source>
</evidence>
<keyword evidence="6" id="KW-0238">DNA-binding</keyword>
<dbReference type="PANTHER" id="PTHR24388">
    <property type="entry name" value="ZINC FINGER PROTEIN"/>
    <property type="match status" value="1"/>
</dbReference>
<dbReference type="EMBL" id="HBUF01373073">
    <property type="protein sequence ID" value="CAG6727061.1"/>
    <property type="molecule type" value="Transcribed_RNA"/>
</dbReference>
<keyword evidence="3" id="KW-0677">Repeat</keyword>
<evidence type="ECO:0000256" key="4">
    <source>
        <dbReference type="ARBA" id="ARBA00022771"/>
    </source>
</evidence>
<protein>
    <submittedName>
        <fullName evidence="12">Zinc finger protein 513</fullName>
    </submittedName>
</protein>
<evidence type="ECO:0000313" key="12">
    <source>
        <dbReference type="EMBL" id="CAG6727061.1"/>
    </source>
</evidence>
<evidence type="ECO:0000259" key="11">
    <source>
        <dbReference type="PROSITE" id="PS50157"/>
    </source>
</evidence>
<dbReference type="GO" id="GO:0000978">
    <property type="term" value="F:RNA polymerase II cis-regulatory region sequence-specific DNA binding"/>
    <property type="evidence" value="ECO:0007669"/>
    <property type="project" value="TreeGrafter"/>
</dbReference>
<keyword evidence="5" id="KW-0862">Zinc</keyword>
<dbReference type="GO" id="GO:0000981">
    <property type="term" value="F:DNA-binding transcription factor activity, RNA polymerase II-specific"/>
    <property type="evidence" value="ECO:0007669"/>
    <property type="project" value="TreeGrafter"/>
</dbReference>
<sequence length="222" mass="25996">MKSGAQNSQEVTEVTDDQSCRTITCSFCLWEIELTSAKMFEHNCLLLSKPMDPTKPYTCLACKHTENQAWKIKRHYLKHTQEKFYSCEHCDYKSAYLVDVKKHTRKHTGERPYKCALCEYAAADKSSLLNHQKTHNKDPFRGFGFYFCSMCNQKFYTTKPKFNKHVKAHNKPGKLKKISVDEVIPTMKKIAEDLKQERNKIFEDLKKEANKIAEEQKKEPNK</sequence>